<feature type="region of interest" description="Disordered" evidence="1">
    <location>
        <begin position="109"/>
        <end position="130"/>
    </location>
</feature>
<accession>A0AAE0FKL7</accession>
<keyword evidence="2" id="KW-0472">Membrane</keyword>
<feature type="compositionally biased region" description="Pro residues" evidence="1">
    <location>
        <begin position="119"/>
        <end position="130"/>
    </location>
</feature>
<organism evidence="3 4">
    <name type="scientific">Cymbomonas tetramitiformis</name>
    <dbReference type="NCBI Taxonomy" id="36881"/>
    <lineage>
        <taxon>Eukaryota</taxon>
        <taxon>Viridiplantae</taxon>
        <taxon>Chlorophyta</taxon>
        <taxon>Pyramimonadophyceae</taxon>
        <taxon>Pyramimonadales</taxon>
        <taxon>Pyramimonadaceae</taxon>
        <taxon>Cymbomonas</taxon>
    </lineage>
</organism>
<evidence type="ECO:0000313" key="3">
    <source>
        <dbReference type="EMBL" id="KAK3261473.1"/>
    </source>
</evidence>
<sequence>MPLPEPKPALKSILKRKSVSVEPLAPAASRALPAPIVPNKQEVTTEDKEVTADLLADGIPWWYWALLALLGSLLLMLLAILLWLISQPHLHPITVLALDAPPPPPIAAPAPAHALVPSTPLPPPPPPRPSTLPEDFRAAHGRLFYNVQGQELRPSLTVQLALDGPGVIWYAVVEEGEAAPTEDELRHAVDLDRNYSACGYAIVPPQAVHAVNLSVNGNLHAETPQSCIDLNIAGGSKCSSCPLVKPDTNYAAYFLLNGISTICAMTPPAPPPPLQARLAKAGGKAPGAIQASQVVTAASATFNTPADTTAPAFYSGYPTIERVCNGTLEVLVQLAEPGVARGGNGVSGVEAGQLCAA</sequence>
<feature type="compositionally biased region" description="Low complexity" evidence="1">
    <location>
        <begin position="109"/>
        <end position="118"/>
    </location>
</feature>
<name>A0AAE0FKL7_9CHLO</name>
<keyword evidence="2" id="KW-0812">Transmembrane</keyword>
<comment type="caution">
    <text evidence="3">The sequence shown here is derived from an EMBL/GenBank/DDBJ whole genome shotgun (WGS) entry which is preliminary data.</text>
</comment>
<proteinExistence type="predicted"/>
<keyword evidence="4" id="KW-1185">Reference proteome</keyword>
<reference evidence="3 4" key="1">
    <citation type="journal article" date="2015" name="Genome Biol. Evol.">
        <title>Comparative Genomics of a Bacterivorous Green Alga Reveals Evolutionary Causalities and Consequences of Phago-Mixotrophic Mode of Nutrition.</title>
        <authorList>
            <person name="Burns J.A."/>
            <person name="Paasch A."/>
            <person name="Narechania A."/>
            <person name="Kim E."/>
        </authorList>
    </citation>
    <scope>NUCLEOTIDE SEQUENCE [LARGE SCALE GENOMIC DNA]</scope>
    <source>
        <strain evidence="3 4">PLY_AMNH</strain>
    </source>
</reference>
<dbReference type="AlphaFoldDB" id="A0AAE0FKL7"/>
<evidence type="ECO:0000256" key="1">
    <source>
        <dbReference type="SAM" id="MobiDB-lite"/>
    </source>
</evidence>
<keyword evidence="2" id="KW-1133">Transmembrane helix</keyword>
<dbReference type="Proteomes" id="UP001190700">
    <property type="component" value="Unassembled WGS sequence"/>
</dbReference>
<evidence type="ECO:0000313" key="4">
    <source>
        <dbReference type="Proteomes" id="UP001190700"/>
    </source>
</evidence>
<protein>
    <submittedName>
        <fullName evidence="3">Uncharacterized protein</fullName>
    </submittedName>
</protein>
<gene>
    <name evidence="3" type="ORF">CYMTET_29618</name>
</gene>
<evidence type="ECO:0000256" key="2">
    <source>
        <dbReference type="SAM" id="Phobius"/>
    </source>
</evidence>
<dbReference type="EMBL" id="LGRX02016864">
    <property type="protein sequence ID" value="KAK3261473.1"/>
    <property type="molecule type" value="Genomic_DNA"/>
</dbReference>
<feature type="transmembrane region" description="Helical" evidence="2">
    <location>
        <begin position="61"/>
        <end position="85"/>
    </location>
</feature>